<dbReference type="Pfam" id="PF16888">
    <property type="entry name" value="YwqH-like"/>
    <property type="match status" value="1"/>
</dbReference>
<keyword evidence="1" id="KW-0175">Coiled coil</keyword>
<dbReference type="InterPro" id="IPR031681">
    <property type="entry name" value="YwqH-like"/>
</dbReference>
<comment type="caution">
    <text evidence="2">The sequence shown here is derived from an EMBL/GenBank/DDBJ whole genome shotgun (WGS) entry which is preliminary data.</text>
</comment>
<gene>
    <name evidence="2" type="ORF">J2S05_003114</name>
</gene>
<proteinExistence type="predicted"/>
<dbReference type="Proteomes" id="UP001225034">
    <property type="component" value="Unassembled WGS sequence"/>
</dbReference>
<sequence>MSEALFRSQIKNSEFFLASAVDENERLRDCRGNLKARRASMQSSKPNFSKPELTMSTWRGTHADKFDENRESGVVDTYNSLLDKVDDALDRVEQAINNSQDRITDQTSRLQTLRSSLDRELAKDK</sequence>
<evidence type="ECO:0000313" key="3">
    <source>
        <dbReference type="Proteomes" id="UP001225034"/>
    </source>
</evidence>
<dbReference type="RefSeq" id="WP_306984277.1">
    <property type="nucleotide sequence ID" value="NZ_JAUSUA010000005.1"/>
</dbReference>
<feature type="coiled-coil region" evidence="1">
    <location>
        <begin position="78"/>
        <end position="109"/>
    </location>
</feature>
<evidence type="ECO:0008006" key="4">
    <source>
        <dbReference type="Google" id="ProtNLM"/>
    </source>
</evidence>
<dbReference type="EMBL" id="JAUSUA010000005">
    <property type="protein sequence ID" value="MDQ0208303.1"/>
    <property type="molecule type" value="Genomic_DNA"/>
</dbReference>
<reference evidence="2 3" key="1">
    <citation type="submission" date="2023-07" db="EMBL/GenBank/DDBJ databases">
        <title>Genomic Encyclopedia of Type Strains, Phase IV (KMG-IV): sequencing the most valuable type-strain genomes for metagenomic binning, comparative biology and taxonomic classification.</title>
        <authorList>
            <person name="Goeker M."/>
        </authorList>
    </citation>
    <scope>NUCLEOTIDE SEQUENCE [LARGE SCALE GENOMIC DNA]</scope>
    <source>
        <strain evidence="2 3">DSM 19154</strain>
    </source>
</reference>
<keyword evidence="3" id="KW-1185">Reference proteome</keyword>
<accession>A0ABT9YL32</accession>
<protein>
    <recommendedName>
        <fullName evidence="4">DUF5082 domain-containing protein</fullName>
    </recommendedName>
</protein>
<evidence type="ECO:0000256" key="1">
    <source>
        <dbReference type="SAM" id="Coils"/>
    </source>
</evidence>
<name>A0ABT9YL32_9BACI</name>
<organism evidence="2 3">
    <name type="scientific">Alkalicoccobacillus murimartini</name>
    <dbReference type="NCBI Taxonomy" id="171685"/>
    <lineage>
        <taxon>Bacteria</taxon>
        <taxon>Bacillati</taxon>
        <taxon>Bacillota</taxon>
        <taxon>Bacilli</taxon>
        <taxon>Bacillales</taxon>
        <taxon>Bacillaceae</taxon>
        <taxon>Alkalicoccobacillus</taxon>
    </lineage>
</organism>
<evidence type="ECO:0000313" key="2">
    <source>
        <dbReference type="EMBL" id="MDQ0208303.1"/>
    </source>
</evidence>